<keyword evidence="2" id="KW-1185">Reference proteome</keyword>
<evidence type="ECO:0000313" key="1">
    <source>
        <dbReference type="EMBL" id="GIX63496.1"/>
    </source>
</evidence>
<dbReference type="EMBL" id="BPLF01000002">
    <property type="protein sequence ID" value="GIX63496.1"/>
    <property type="molecule type" value="Genomic_DNA"/>
</dbReference>
<sequence>MTPPVDVGEGLVVEGEAAEENLGAGLDFGSFSVPLYGLGIVIHTRVIWHLQRVHEGLLAGVKDGLEVGDVGVAEAAEFGFDGAVNIANGILNIVSVRLIRILV</sequence>
<name>A0AAV4LTJ6_BABCB</name>
<dbReference type="RefSeq" id="XP_067715565.1">
    <property type="nucleotide sequence ID" value="XM_067859464.1"/>
</dbReference>
<comment type="caution">
    <text evidence="1">The sequence shown here is derived from an EMBL/GenBank/DDBJ whole genome shotgun (WGS) entry which is preliminary data.</text>
</comment>
<dbReference type="GeneID" id="94194977"/>
<dbReference type="Proteomes" id="UP001497744">
    <property type="component" value="Unassembled WGS sequence"/>
</dbReference>
<protein>
    <submittedName>
        <fullName evidence="1">DNA internalization-related competence protein ComEC/Rec2</fullName>
    </submittedName>
</protein>
<dbReference type="AlphaFoldDB" id="A0AAV4LTJ6"/>
<gene>
    <name evidence="1" type="ORF">BcabD6B2_29310</name>
</gene>
<accession>A0AAV4LTJ6</accession>
<evidence type="ECO:0000313" key="2">
    <source>
        <dbReference type="Proteomes" id="UP001497744"/>
    </source>
</evidence>
<proteinExistence type="predicted"/>
<organism evidence="1 2">
    <name type="scientific">Babesia caballi</name>
    <dbReference type="NCBI Taxonomy" id="5871"/>
    <lineage>
        <taxon>Eukaryota</taxon>
        <taxon>Sar</taxon>
        <taxon>Alveolata</taxon>
        <taxon>Apicomplexa</taxon>
        <taxon>Aconoidasida</taxon>
        <taxon>Piroplasmida</taxon>
        <taxon>Babesiidae</taxon>
        <taxon>Babesia</taxon>
    </lineage>
</organism>
<reference evidence="1 2" key="1">
    <citation type="submission" date="2021-06" db="EMBL/GenBank/DDBJ databases">
        <title>Genome sequence of Babesia caballi.</title>
        <authorList>
            <person name="Yamagishi J."/>
            <person name="Kidaka T."/>
            <person name="Ochi A."/>
        </authorList>
    </citation>
    <scope>NUCLEOTIDE SEQUENCE [LARGE SCALE GENOMIC DNA]</scope>
    <source>
        <strain evidence="1">USDA-D6B2</strain>
    </source>
</reference>